<feature type="binding site" evidence="11">
    <location>
        <position position="9"/>
    </location>
    <ligand>
        <name>Zn(2+)</name>
        <dbReference type="ChEBI" id="CHEBI:29105"/>
    </ligand>
</feature>
<dbReference type="Proteomes" id="UP000007801">
    <property type="component" value="Unassembled WGS sequence"/>
</dbReference>
<feature type="region of interest" description="Disordered" evidence="12">
    <location>
        <begin position="89"/>
        <end position="127"/>
    </location>
</feature>
<keyword evidence="2 11" id="KW-0479">Metal-binding</keyword>
<evidence type="ECO:0000256" key="10">
    <source>
        <dbReference type="PROSITE-ProRule" id="PRU00042"/>
    </source>
</evidence>
<dbReference type="InterPro" id="IPR013087">
    <property type="entry name" value="Znf_C2H2_type"/>
</dbReference>
<dbReference type="FunCoup" id="B3LXD9">
    <property type="interactions" value="92"/>
</dbReference>
<dbReference type="InterPro" id="IPR036236">
    <property type="entry name" value="Znf_C2H2_sf"/>
</dbReference>
<evidence type="ECO:0000256" key="4">
    <source>
        <dbReference type="ARBA" id="ARBA00022771"/>
    </source>
</evidence>
<evidence type="ECO:0000256" key="7">
    <source>
        <dbReference type="ARBA" id="ARBA00023125"/>
    </source>
</evidence>
<evidence type="ECO:0000256" key="6">
    <source>
        <dbReference type="ARBA" id="ARBA00023015"/>
    </source>
</evidence>
<dbReference type="PhylomeDB" id="B3LXD9"/>
<dbReference type="GO" id="GO:0003677">
    <property type="term" value="F:DNA binding"/>
    <property type="evidence" value="ECO:0007669"/>
    <property type="project" value="UniProtKB-KW"/>
</dbReference>
<dbReference type="InterPro" id="IPR050331">
    <property type="entry name" value="Zinc_finger"/>
</dbReference>
<dbReference type="Pfam" id="PF07776">
    <property type="entry name" value="zf-AD"/>
    <property type="match status" value="1"/>
</dbReference>
<dbReference type="GeneID" id="6500944"/>
<feature type="compositionally biased region" description="Basic residues" evidence="12">
    <location>
        <begin position="334"/>
        <end position="344"/>
    </location>
</feature>
<feature type="binding site" evidence="11">
    <location>
        <position position="12"/>
    </location>
    <ligand>
        <name>Zn(2+)</name>
        <dbReference type="ChEBI" id="CHEBI:29105"/>
    </ligand>
</feature>
<evidence type="ECO:0000256" key="5">
    <source>
        <dbReference type="ARBA" id="ARBA00022833"/>
    </source>
</evidence>
<organism evidence="15 16">
    <name type="scientific">Drosophila ananassae</name>
    <name type="common">Fruit fly</name>
    <dbReference type="NCBI Taxonomy" id="7217"/>
    <lineage>
        <taxon>Eukaryota</taxon>
        <taxon>Metazoa</taxon>
        <taxon>Ecdysozoa</taxon>
        <taxon>Arthropoda</taxon>
        <taxon>Hexapoda</taxon>
        <taxon>Insecta</taxon>
        <taxon>Pterygota</taxon>
        <taxon>Neoptera</taxon>
        <taxon>Endopterygota</taxon>
        <taxon>Diptera</taxon>
        <taxon>Brachycera</taxon>
        <taxon>Muscomorpha</taxon>
        <taxon>Ephydroidea</taxon>
        <taxon>Drosophilidae</taxon>
        <taxon>Drosophila</taxon>
        <taxon>Sophophora</taxon>
    </lineage>
</organism>
<dbReference type="SMART" id="SM00355">
    <property type="entry name" value="ZnF_C2H2"/>
    <property type="match status" value="5"/>
</dbReference>
<gene>
    <name evidence="15" type="primary">Dana\GF18166</name>
    <name evidence="15" type="synonym">dana_GLEANR_19425</name>
    <name evidence="15" type="ORF">GF18166</name>
</gene>
<feature type="domain" description="ZAD" evidence="14">
    <location>
        <begin position="7"/>
        <end position="82"/>
    </location>
</feature>
<feature type="domain" description="C2H2-type" evidence="13">
    <location>
        <begin position="232"/>
        <end position="260"/>
    </location>
</feature>
<feature type="compositionally biased region" description="Acidic residues" evidence="12">
    <location>
        <begin position="321"/>
        <end position="330"/>
    </location>
</feature>
<keyword evidence="6" id="KW-0805">Transcription regulation</keyword>
<keyword evidence="8" id="KW-0804">Transcription</keyword>
<dbReference type="PROSITE" id="PS51915">
    <property type="entry name" value="ZAD"/>
    <property type="match status" value="1"/>
</dbReference>
<dbReference type="GO" id="GO:0008270">
    <property type="term" value="F:zinc ion binding"/>
    <property type="evidence" value="ECO:0007669"/>
    <property type="project" value="UniProtKB-UniRule"/>
</dbReference>
<evidence type="ECO:0000256" key="8">
    <source>
        <dbReference type="ARBA" id="ARBA00023163"/>
    </source>
</evidence>
<sequence length="399" mass="47068">MPPEATSECRICGEQIFTADPKNIFERRNRRILIAIKQVTGLALKFEAQLPMHICSCCLLDLSHAIAFRARCLQTDASLHKNHTSEVATEDCDPLIKSEPDTLKQNDNRASEEIEDDKDSKHNMQSPRVRLKRFHLPAKSEPTPQLEPMLMAIAPEVITQRPKRRRRRPNLNDKRYVCDQCGWSFADLSNMKDHKLRHYDEKFVCNECGRKFYTQPTLKMHIRVIHNGEKPYVCQYCGEGFGNSPARCRHERIYHYDELMFPCDYCDKRFNSDKGRMKHQIKCNAEETFYCEPCDKEFKTADCLRRHHFSKYHRKRENLEVTDEVSEFDEDPKRKRLKSSYSHRHKEDSEENDPDYDTLDESQEEYLEGEEPKMEEEVLDEETAEVFDCDETILEEILA</sequence>
<dbReference type="SUPFAM" id="SSF57716">
    <property type="entry name" value="Glucocorticoid receptor-like (DNA-binding domain)"/>
    <property type="match status" value="1"/>
</dbReference>
<feature type="compositionally biased region" description="Acidic residues" evidence="12">
    <location>
        <begin position="349"/>
        <end position="369"/>
    </location>
</feature>
<keyword evidence="7" id="KW-0238">DNA-binding</keyword>
<evidence type="ECO:0000256" key="3">
    <source>
        <dbReference type="ARBA" id="ARBA00022737"/>
    </source>
</evidence>
<proteinExistence type="predicted"/>
<dbReference type="Pfam" id="PF00096">
    <property type="entry name" value="zf-C2H2"/>
    <property type="match status" value="2"/>
</dbReference>
<name>B3LXD9_DROAN</name>
<accession>B3LXD9</accession>
<evidence type="ECO:0000259" key="13">
    <source>
        <dbReference type="PROSITE" id="PS50157"/>
    </source>
</evidence>
<dbReference type="PROSITE" id="PS50157">
    <property type="entry name" value="ZINC_FINGER_C2H2_2"/>
    <property type="match status" value="4"/>
</dbReference>
<feature type="domain" description="C2H2-type" evidence="13">
    <location>
        <begin position="289"/>
        <end position="318"/>
    </location>
</feature>
<reference evidence="15 16" key="1">
    <citation type="journal article" date="2007" name="Nature">
        <title>Evolution of genes and genomes on the Drosophila phylogeny.</title>
        <authorList>
            <consortium name="Drosophila 12 Genomes Consortium"/>
            <person name="Clark A.G."/>
            <person name="Eisen M.B."/>
            <person name="Smith D.R."/>
            <person name="Bergman C.M."/>
            <person name="Oliver B."/>
            <person name="Markow T.A."/>
            <person name="Kaufman T.C."/>
            <person name="Kellis M."/>
            <person name="Gelbart W."/>
            <person name="Iyer V.N."/>
            <person name="Pollard D.A."/>
            <person name="Sackton T.B."/>
            <person name="Larracuente A.M."/>
            <person name="Singh N.D."/>
            <person name="Abad J.P."/>
            <person name="Abt D.N."/>
            <person name="Adryan B."/>
            <person name="Aguade M."/>
            <person name="Akashi H."/>
            <person name="Anderson W.W."/>
            <person name="Aquadro C.F."/>
            <person name="Ardell D.H."/>
            <person name="Arguello R."/>
            <person name="Artieri C.G."/>
            <person name="Barbash D.A."/>
            <person name="Barker D."/>
            <person name="Barsanti P."/>
            <person name="Batterham P."/>
            <person name="Batzoglou S."/>
            <person name="Begun D."/>
            <person name="Bhutkar A."/>
            <person name="Blanco E."/>
            <person name="Bosak S.A."/>
            <person name="Bradley R.K."/>
            <person name="Brand A.D."/>
            <person name="Brent M.R."/>
            <person name="Brooks A.N."/>
            <person name="Brown R.H."/>
            <person name="Butlin R.K."/>
            <person name="Caggese C."/>
            <person name="Calvi B.R."/>
            <person name="Bernardo de Carvalho A."/>
            <person name="Caspi A."/>
            <person name="Castrezana S."/>
            <person name="Celniker S.E."/>
            <person name="Chang J.L."/>
            <person name="Chapple C."/>
            <person name="Chatterji S."/>
            <person name="Chinwalla A."/>
            <person name="Civetta A."/>
            <person name="Clifton S.W."/>
            <person name="Comeron J.M."/>
            <person name="Costello J.C."/>
            <person name="Coyne J.A."/>
            <person name="Daub J."/>
            <person name="David R.G."/>
            <person name="Delcher A.L."/>
            <person name="Delehaunty K."/>
            <person name="Do C.B."/>
            <person name="Ebling H."/>
            <person name="Edwards K."/>
            <person name="Eickbush T."/>
            <person name="Evans J.D."/>
            <person name="Filipski A."/>
            <person name="Findeiss S."/>
            <person name="Freyhult E."/>
            <person name="Fulton L."/>
            <person name="Fulton R."/>
            <person name="Garcia A.C."/>
            <person name="Gardiner A."/>
            <person name="Garfield D.A."/>
            <person name="Garvin B.E."/>
            <person name="Gibson G."/>
            <person name="Gilbert D."/>
            <person name="Gnerre S."/>
            <person name="Godfrey J."/>
            <person name="Good R."/>
            <person name="Gotea V."/>
            <person name="Gravely B."/>
            <person name="Greenberg A.J."/>
            <person name="Griffiths-Jones S."/>
            <person name="Gross S."/>
            <person name="Guigo R."/>
            <person name="Gustafson E.A."/>
            <person name="Haerty W."/>
            <person name="Hahn M.W."/>
            <person name="Halligan D.L."/>
            <person name="Halpern A.L."/>
            <person name="Halter G.M."/>
            <person name="Han M.V."/>
            <person name="Heger A."/>
            <person name="Hillier L."/>
            <person name="Hinrichs A.S."/>
            <person name="Holmes I."/>
            <person name="Hoskins R.A."/>
            <person name="Hubisz M.J."/>
            <person name="Hultmark D."/>
            <person name="Huntley M.A."/>
            <person name="Jaffe D.B."/>
            <person name="Jagadeeshan S."/>
            <person name="Jeck W.R."/>
            <person name="Johnson J."/>
            <person name="Jones C.D."/>
            <person name="Jordan W.C."/>
            <person name="Karpen G.H."/>
            <person name="Kataoka E."/>
            <person name="Keightley P.D."/>
            <person name="Kheradpour P."/>
            <person name="Kirkness E.F."/>
            <person name="Koerich L.B."/>
            <person name="Kristiansen K."/>
            <person name="Kudrna D."/>
            <person name="Kulathinal R.J."/>
            <person name="Kumar S."/>
            <person name="Kwok R."/>
            <person name="Lander E."/>
            <person name="Langley C.H."/>
            <person name="Lapoint R."/>
            <person name="Lazzaro B.P."/>
            <person name="Lee S.J."/>
            <person name="Levesque L."/>
            <person name="Li R."/>
            <person name="Lin C.F."/>
            <person name="Lin M.F."/>
            <person name="Lindblad-Toh K."/>
            <person name="Llopart A."/>
            <person name="Long M."/>
            <person name="Low L."/>
            <person name="Lozovsky E."/>
            <person name="Lu J."/>
            <person name="Luo M."/>
            <person name="Machado C.A."/>
            <person name="Makalowski W."/>
            <person name="Marzo M."/>
            <person name="Matsuda M."/>
            <person name="Matzkin L."/>
            <person name="McAllister B."/>
            <person name="McBride C.S."/>
            <person name="McKernan B."/>
            <person name="McKernan K."/>
            <person name="Mendez-Lago M."/>
            <person name="Minx P."/>
            <person name="Mollenhauer M.U."/>
            <person name="Montooth K."/>
            <person name="Mount S.M."/>
            <person name="Mu X."/>
            <person name="Myers E."/>
            <person name="Negre B."/>
            <person name="Newfeld S."/>
            <person name="Nielsen R."/>
            <person name="Noor M.A."/>
            <person name="O'Grady P."/>
            <person name="Pachter L."/>
            <person name="Papaceit M."/>
            <person name="Parisi M.J."/>
            <person name="Parisi M."/>
            <person name="Parts L."/>
            <person name="Pedersen J.S."/>
            <person name="Pesole G."/>
            <person name="Phillippy A.M."/>
            <person name="Ponting C.P."/>
            <person name="Pop M."/>
            <person name="Porcelli D."/>
            <person name="Powell J.R."/>
            <person name="Prohaska S."/>
            <person name="Pruitt K."/>
            <person name="Puig M."/>
            <person name="Quesneville H."/>
            <person name="Ram K.R."/>
            <person name="Rand D."/>
            <person name="Rasmussen M.D."/>
            <person name="Reed L.K."/>
            <person name="Reenan R."/>
            <person name="Reily A."/>
            <person name="Remington K.A."/>
            <person name="Rieger T.T."/>
            <person name="Ritchie M.G."/>
            <person name="Robin C."/>
            <person name="Rogers Y.H."/>
            <person name="Rohde C."/>
            <person name="Rozas J."/>
            <person name="Rubenfield M.J."/>
            <person name="Ruiz A."/>
            <person name="Russo S."/>
            <person name="Salzberg S.L."/>
            <person name="Sanchez-Gracia A."/>
            <person name="Saranga D.J."/>
            <person name="Sato H."/>
            <person name="Schaeffer S.W."/>
            <person name="Schatz M.C."/>
            <person name="Schlenke T."/>
            <person name="Schwartz R."/>
            <person name="Segarra C."/>
            <person name="Singh R.S."/>
            <person name="Sirot L."/>
            <person name="Sirota M."/>
            <person name="Sisneros N.B."/>
            <person name="Smith C.D."/>
            <person name="Smith T.F."/>
            <person name="Spieth J."/>
            <person name="Stage D.E."/>
            <person name="Stark A."/>
            <person name="Stephan W."/>
            <person name="Strausberg R.L."/>
            <person name="Strempel S."/>
            <person name="Sturgill D."/>
            <person name="Sutton G."/>
            <person name="Sutton G.G."/>
            <person name="Tao W."/>
            <person name="Teichmann S."/>
            <person name="Tobari Y.N."/>
            <person name="Tomimura Y."/>
            <person name="Tsolas J.M."/>
            <person name="Valente V.L."/>
            <person name="Venter E."/>
            <person name="Venter J.C."/>
            <person name="Vicario S."/>
            <person name="Vieira F.G."/>
            <person name="Vilella A.J."/>
            <person name="Villasante A."/>
            <person name="Walenz B."/>
            <person name="Wang J."/>
            <person name="Wasserman M."/>
            <person name="Watts T."/>
            <person name="Wilson D."/>
            <person name="Wilson R.K."/>
            <person name="Wing R.A."/>
            <person name="Wolfner M.F."/>
            <person name="Wong A."/>
            <person name="Wong G.K."/>
            <person name="Wu C.I."/>
            <person name="Wu G."/>
            <person name="Yamamoto D."/>
            <person name="Yang H.P."/>
            <person name="Yang S.P."/>
            <person name="Yorke J.A."/>
            <person name="Yoshida K."/>
            <person name="Zdobnov E."/>
            <person name="Zhang P."/>
            <person name="Zhang Y."/>
            <person name="Zimin A.V."/>
            <person name="Baldwin J."/>
            <person name="Abdouelleil A."/>
            <person name="Abdulkadir J."/>
            <person name="Abebe A."/>
            <person name="Abera B."/>
            <person name="Abreu J."/>
            <person name="Acer S.C."/>
            <person name="Aftuck L."/>
            <person name="Alexander A."/>
            <person name="An P."/>
            <person name="Anderson E."/>
            <person name="Anderson S."/>
            <person name="Arachi H."/>
            <person name="Azer M."/>
            <person name="Bachantsang P."/>
            <person name="Barry A."/>
            <person name="Bayul T."/>
            <person name="Berlin A."/>
            <person name="Bessette D."/>
            <person name="Bloom T."/>
            <person name="Blye J."/>
            <person name="Boguslavskiy L."/>
            <person name="Bonnet C."/>
            <person name="Boukhgalter B."/>
            <person name="Bourzgui I."/>
            <person name="Brown A."/>
            <person name="Cahill P."/>
            <person name="Channer S."/>
            <person name="Cheshatsang Y."/>
            <person name="Chuda L."/>
            <person name="Citroen M."/>
            <person name="Collymore A."/>
            <person name="Cooke P."/>
            <person name="Costello M."/>
            <person name="D'Aco K."/>
            <person name="Daza R."/>
            <person name="De Haan G."/>
            <person name="DeGray S."/>
            <person name="DeMaso C."/>
            <person name="Dhargay N."/>
            <person name="Dooley K."/>
            <person name="Dooley E."/>
            <person name="Doricent M."/>
            <person name="Dorje P."/>
            <person name="Dorjee K."/>
            <person name="Dupes A."/>
            <person name="Elong R."/>
            <person name="Falk J."/>
            <person name="Farina A."/>
            <person name="Faro S."/>
            <person name="Ferguson D."/>
            <person name="Fisher S."/>
            <person name="Foley C.D."/>
            <person name="Franke A."/>
            <person name="Friedrich D."/>
            <person name="Gadbois L."/>
            <person name="Gearin G."/>
            <person name="Gearin C.R."/>
            <person name="Giannoukos G."/>
            <person name="Goode T."/>
            <person name="Graham J."/>
            <person name="Grandbois E."/>
            <person name="Grewal S."/>
            <person name="Gyaltsen K."/>
            <person name="Hafez N."/>
            <person name="Hagos B."/>
            <person name="Hall J."/>
            <person name="Henson C."/>
            <person name="Hollinger A."/>
            <person name="Honan T."/>
            <person name="Huard M.D."/>
            <person name="Hughes L."/>
            <person name="Hurhula B."/>
            <person name="Husby M.E."/>
            <person name="Kamat A."/>
            <person name="Kanga B."/>
            <person name="Kashin S."/>
            <person name="Khazanovich D."/>
            <person name="Kisner P."/>
            <person name="Lance K."/>
            <person name="Lara M."/>
            <person name="Lee W."/>
            <person name="Lennon N."/>
            <person name="Letendre F."/>
            <person name="LeVine R."/>
            <person name="Lipovsky A."/>
            <person name="Liu X."/>
            <person name="Liu J."/>
            <person name="Liu S."/>
            <person name="Lokyitsang T."/>
            <person name="Lokyitsang Y."/>
            <person name="Lubonja R."/>
            <person name="Lui A."/>
            <person name="MacDonald P."/>
            <person name="Magnisalis V."/>
            <person name="Maru K."/>
            <person name="Matthews C."/>
            <person name="McCusker W."/>
            <person name="McDonough S."/>
            <person name="Mehta T."/>
            <person name="Meldrim J."/>
            <person name="Meneus L."/>
            <person name="Mihai O."/>
            <person name="Mihalev A."/>
            <person name="Mihova T."/>
            <person name="Mittelman R."/>
            <person name="Mlenga V."/>
            <person name="Montmayeur A."/>
            <person name="Mulrain L."/>
            <person name="Navidi A."/>
            <person name="Naylor J."/>
            <person name="Negash T."/>
            <person name="Nguyen T."/>
            <person name="Nguyen N."/>
            <person name="Nicol R."/>
            <person name="Norbu C."/>
            <person name="Norbu N."/>
            <person name="Novod N."/>
            <person name="O'Neill B."/>
            <person name="Osman S."/>
            <person name="Markiewicz E."/>
            <person name="Oyono O.L."/>
            <person name="Patti C."/>
            <person name="Phunkhang P."/>
            <person name="Pierre F."/>
            <person name="Priest M."/>
            <person name="Raghuraman S."/>
            <person name="Rege F."/>
            <person name="Reyes R."/>
            <person name="Rise C."/>
            <person name="Rogov P."/>
            <person name="Ross K."/>
            <person name="Ryan E."/>
            <person name="Settipalli S."/>
            <person name="Shea T."/>
            <person name="Sherpa N."/>
            <person name="Shi L."/>
            <person name="Shih D."/>
            <person name="Sparrow T."/>
            <person name="Spaulding J."/>
            <person name="Stalker J."/>
            <person name="Stange-Thomann N."/>
            <person name="Stavropoulos S."/>
            <person name="Stone C."/>
            <person name="Strader C."/>
            <person name="Tesfaye S."/>
            <person name="Thomson T."/>
            <person name="Thoulutsang Y."/>
            <person name="Thoulutsang D."/>
            <person name="Topham K."/>
            <person name="Topping I."/>
            <person name="Tsamla T."/>
            <person name="Vassiliev H."/>
            <person name="Vo A."/>
            <person name="Wangchuk T."/>
            <person name="Wangdi T."/>
            <person name="Weiand M."/>
            <person name="Wilkinson J."/>
            <person name="Wilson A."/>
            <person name="Yadav S."/>
            <person name="Young G."/>
            <person name="Yu Q."/>
            <person name="Zembek L."/>
            <person name="Zhong D."/>
            <person name="Zimmer A."/>
            <person name="Zwirko Z."/>
            <person name="Jaffe D.B."/>
            <person name="Alvarez P."/>
            <person name="Brockman W."/>
            <person name="Butler J."/>
            <person name="Chin C."/>
            <person name="Gnerre S."/>
            <person name="Grabherr M."/>
            <person name="Kleber M."/>
            <person name="Mauceli E."/>
            <person name="MacCallum I."/>
        </authorList>
    </citation>
    <scope>NUCLEOTIDE SEQUENCE [LARGE SCALE GENOMIC DNA]</scope>
    <source>
        <strain evidence="16">Tucson 14024-0371.13</strain>
    </source>
</reference>
<evidence type="ECO:0008006" key="17">
    <source>
        <dbReference type="Google" id="ProtNLM"/>
    </source>
</evidence>
<dbReference type="HOGENOM" id="CLU_002678_94_3_1"/>
<keyword evidence="16" id="KW-1185">Reference proteome</keyword>
<evidence type="ECO:0000313" key="16">
    <source>
        <dbReference type="Proteomes" id="UP000007801"/>
    </source>
</evidence>
<evidence type="ECO:0000259" key="14">
    <source>
        <dbReference type="PROSITE" id="PS51915"/>
    </source>
</evidence>
<dbReference type="EMBL" id="CH902617">
    <property type="protein sequence ID" value="EDV42783.1"/>
    <property type="molecule type" value="Genomic_DNA"/>
</dbReference>
<evidence type="ECO:0000256" key="1">
    <source>
        <dbReference type="ARBA" id="ARBA00004123"/>
    </source>
</evidence>
<dbReference type="InParanoid" id="B3LXD9"/>
<keyword evidence="3" id="KW-0677">Repeat</keyword>
<feature type="region of interest" description="Disordered" evidence="12">
    <location>
        <begin position="321"/>
        <end position="384"/>
    </location>
</feature>
<dbReference type="Gene3D" id="3.30.160.60">
    <property type="entry name" value="Classic Zinc Finger"/>
    <property type="match status" value="4"/>
</dbReference>
<dbReference type="GO" id="GO:0000792">
    <property type="term" value="C:heterochromatin"/>
    <property type="evidence" value="ECO:0007669"/>
    <property type="project" value="EnsemblMetazoa"/>
</dbReference>
<dbReference type="OMA" id="ECGRKFY"/>
<evidence type="ECO:0000256" key="11">
    <source>
        <dbReference type="PROSITE-ProRule" id="PRU01263"/>
    </source>
</evidence>
<dbReference type="eggNOG" id="KOG1721">
    <property type="taxonomic scope" value="Eukaryota"/>
</dbReference>
<feature type="binding site" evidence="11">
    <location>
        <position position="58"/>
    </location>
    <ligand>
        <name>Zn(2+)</name>
        <dbReference type="ChEBI" id="CHEBI:29105"/>
    </ligand>
</feature>
<dbReference type="InterPro" id="IPR012934">
    <property type="entry name" value="Znf_AD"/>
</dbReference>
<evidence type="ECO:0000256" key="12">
    <source>
        <dbReference type="SAM" id="MobiDB-lite"/>
    </source>
</evidence>
<dbReference type="PANTHER" id="PTHR16515:SF49">
    <property type="entry name" value="GASTRULA ZINC FINGER PROTEIN XLCGF49.1-LIKE-RELATED"/>
    <property type="match status" value="1"/>
</dbReference>
<feature type="domain" description="C2H2-type" evidence="13">
    <location>
        <begin position="176"/>
        <end position="203"/>
    </location>
</feature>
<keyword evidence="4 10" id="KW-0863">Zinc-finger</keyword>
<dbReference type="SMR" id="B3LXD9"/>
<evidence type="ECO:0000256" key="2">
    <source>
        <dbReference type="ARBA" id="ARBA00022723"/>
    </source>
</evidence>
<feature type="binding site" evidence="11">
    <location>
        <position position="55"/>
    </location>
    <ligand>
        <name>Zn(2+)</name>
        <dbReference type="ChEBI" id="CHEBI:29105"/>
    </ligand>
</feature>
<evidence type="ECO:0000313" key="15">
    <source>
        <dbReference type="EMBL" id="EDV42783.1"/>
    </source>
</evidence>
<dbReference type="GO" id="GO:0010468">
    <property type="term" value="P:regulation of gene expression"/>
    <property type="evidence" value="ECO:0007669"/>
    <property type="project" value="TreeGrafter"/>
</dbReference>
<protein>
    <recommendedName>
        <fullName evidence="17">Transcription factor Ouib</fullName>
    </recommendedName>
</protein>
<comment type="subcellular location">
    <subcellularLocation>
        <location evidence="1">Nucleus</location>
    </subcellularLocation>
</comment>
<dbReference type="AlphaFoldDB" id="B3LXD9"/>
<dbReference type="SMART" id="SM00868">
    <property type="entry name" value="zf-AD"/>
    <property type="match status" value="1"/>
</dbReference>
<keyword evidence="5 11" id="KW-0862">Zinc</keyword>
<feature type="compositionally biased region" description="Basic and acidic residues" evidence="12">
    <location>
        <begin position="94"/>
        <end position="122"/>
    </location>
</feature>
<evidence type="ECO:0000256" key="9">
    <source>
        <dbReference type="ARBA" id="ARBA00023242"/>
    </source>
</evidence>
<keyword evidence="9" id="KW-0539">Nucleus</keyword>
<dbReference type="GO" id="GO:0005634">
    <property type="term" value="C:nucleus"/>
    <property type="evidence" value="ECO:0007669"/>
    <property type="project" value="UniProtKB-SubCell"/>
</dbReference>
<dbReference type="OrthoDB" id="6077919at2759"/>
<dbReference type="PANTHER" id="PTHR16515">
    <property type="entry name" value="PR DOMAIN ZINC FINGER PROTEIN"/>
    <property type="match status" value="1"/>
</dbReference>
<feature type="domain" description="C2H2-type" evidence="13">
    <location>
        <begin position="203"/>
        <end position="231"/>
    </location>
</feature>
<dbReference type="SUPFAM" id="SSF57667">
    <property type="entry name" value="beta-beta-alpha zinc fingers"/>
    <property type="match status" value="3"/>
</dbReference>
<dbReference type="PROSITE" id="PS00028">
    <property type="entry name" value="ZINC_FINGER_C2H2_1"/>
    <property type="match status" value="4"/>
</dbReference>
<dbReference type="STRING" id="7217.B3LXD9"/>
<dbReference type="KEGG" id="dan:6500944"/>